<evidence type="ECO:0008006" key="2">
    <source>
        <dbReference type="Google" id="ProtNLM"/>
    </source>
</evidence>
<name>X1FNA2_9ZZZZ</name>
<organism evidence="1">
    <name type="scientific">marine sediment metagenome</name>
    <dbReference type="NCBI Taxonomy" id="412755"/>
    <lineage>
        <taxon>unclassified sequences</taxon>
        <taxon>metagenomes</taxon>
        <taxon>ecological metagenomes</taxon>
    </lineage>
</organism>
<comment type="caution">
    <text evidence="1">The sequence shown here is derived from an EMBL/GenBank/DDBJ whole genome shotgun (WGS) entry which is preliminary data.</text>
</comment>
<accession>X1FNA2</accession>
<dbReference type="AlphaFoldDB" id="X1FNA2"/>
<dbReference type="Gene3D" id="3.30.70.100">
    <property type="match status" value="1"/>
</dbReference>
<sequence>MSTMYYKLYKSRNKTTDIGYDESFSEFNKIYKKHDVQVLGGGTNVEDPHEMYLLTLYKNKSHYEETVKKLRDDPKYVELSKKLQEDRESIEVITLESDEH</sequence>
<reference evidence="1" key="1">
    <citation type="journal article" date="2014" name="Front. Microbiol.">
        <title>High frequency of phylogenetically diverse reductive dehalogenase-homologous genes in deep subseafloor sedimentary metagenomes.</title>
        <authorList>
            <person name="Kawai M."/>
            <person name="Futagami T."/>
            <person name="Toyoda A."/>
            <person name="Takaki Y."/>
            <person name="Nishi S."/>
            <person name="Hori S."/>
            <person name="Arai W."/>
            <person name="Tsubouchi T."/>
            <person name="Morono Y."/>
            <person name="Uchiyama I."/>
            <person name="Ito T."/>
            <person name="Fujiyama A."/>
            <person name="Inagaki F."/>
            <person name="Takami H."/>
        </authorList>
    </citation>
    <scope>NUCLEOTIDE SEQUENCE</scope>
    <source>
        <strain evidence="1">Expedition CK06-06</strain>
    </source>
</reference>
<evidence type="ECO:0000313" key="1">
    <source>
        <dbReference type="EMBL" id="GAH47161.1"/>
    </source>
</evidence>
<protein>
    <recommendedName>
        <fullName evidence="2">DUF1330 domain-containing protein</fullName>
    </recommendedName>
</protein>
<gene>
    <name evidence="1" type="ORF">S03H2_12623</name>
</gene>
<dbReference type="EMBL" id="BARU01006416">
    <property type="protein sequence ID" value="GAH47161.1"/>
    <property type="molecule type" value="Genomic_DNA"/>
</dbReference>
<proteinExistence type="predicted"/>